<dbReference type="GO" id="GO:0008253">
    <property type="term" value="F:5'-nucleotidase activity"/>
    <property type="evidence" value="ECO:0007669"/>
    <property type="project" value="TreeGrafter"/>
</dbReference>
<dbReference type="InterPro" id="IPR006179">
    <property type="entry name" value="5_nucleotidase/apyrase"/>
</dbReference>
<dbReference type="GO" id="GO:0030288">
    <property type="term" value="C:outer membrane-bounded periplasmic space"/>
    <property type="evidence" value="ECO:0007669"/>
    <property type="project" value="TreeGrafter"/>
</dbReference>
<dbReference type="RefSeq" id="WP_103158892.1">
    <property type="nucleotide sequence ID" value="NZ_BMDK01000001.1"/>
</dbReference>
<dbReference type="Gene3D" id="3.60.21.10">
    <property type="match status" value="1"/>
</dbReference>
<dbReference type="EMBL" id="JAVGJF010000024">
    <property type="protein sequence ID" value="MDQ7175428.1"/>
    <property type="molecule type" value="Genomic_DNA"/>
</dbReference>
<dbReference type="SUPFAM" id="SSF55816">
    <property type="entry name" value="5'-nucleotidase (syn. UDP-sugar hydrolase), C-terminal domain"/>
    <property type="match status" value="1"/>
</dbReference>
<dbReference type="Pfam" id="PF00149">
    <property type="entry name" value="Metallophos"/>
    <property type="match status" value="1"/>
</dbReference>
<dbReference type="GO" id="GO:0008768">
    <property type="term" value="F:UDP-sugar diphosphatase activity"/>
    <property type="evidence" value="ECO:0007669"/>
    <property type="project" value="TreeGrafter"/>
</dbReference>
<evidence type="ECO:0000313" key="3">
    <source>
        <dbReference type="EMBL" id="MDQ7175428.1"/>
    </source>
</evidence>
<accession>A0AAE5T183</accession>
<evidence type="ECO:0000256" key="1">
    <source>
        <dbReference type="RuleBase" id="RU362119"/>
    </source>
</evidence>
<comment type="similarity">
    <text evidence="1">Belongs to the 5'-nucleotidase family.</text>
</comment>
<name>A0AAE5T183_STACR</name>
<dbReference type="InterPro" id="IPR036907">
    <property type="entry name" value="5'-Nucleotdase_C_sf"/>
</dbReference>
<dbReference type="Proteomes" id="UP001240157">
    <property type="component" value="Unassembled WGS sequence"/>
</dbReference>
<dbReference type="SUPFAM" id="SSF56300">
    <property type="entry name" value="Metallo-dependent phosphatases"/>
    <property type="match status" value="1"/>
</dbReference>
<dbReference type="EMBL" id="PZBZ01000007">
    <property type="protein sequence ID" value="PTG16602.1"/>
    <property type="molecule type" value="Genomic_DNA"/>
</dbReference>
<comment type="caution">
    <text evidence="4">The sequence shown here is derived from an EMBL/GenBank/DDBJ whole genome shotgun (WGS) entry which is preliminary data.</text>
</comment>
<evidence type="ECO:0000313" key="4">
    <source>
        <dbReference type="EMBL" id="PTG16602.1"/>
    </source>
</evidence>
<evidence type="ECO:0000313" key="5">
    <source>
        <dbReference type="Proteomes" id="UP000242704"/>
    </source>
</evidence>
<dbReference type="Proteomes" id="UP000242704">
    <property type="component" value="Unassembled WGS sequence"/>
</dbReference>
<reference evidence="3 6" key="3">
    <citation type="submission" date="2023-08" db="EMBL/GenBank/DDBJ databases">
        <title>Whole genome sequencing of Staphylococcus chromogenes NNSch 2386.</title>
        <authorList>
            <person name="Kropotov V.S."/>
            <person name="Boriskina E.V."/>
            <person name="Gordinskaya N.A."/>
            <person name="Shkurkina I.S."/>
            <person name="Kryazhev D.V."/>
            <person name="Alekseeva A.E."/>
            <person name="Makhova M.A."/>
        </authorList>
    </citation>
    <scope>NUCLEOTIDE SEQUENCE [LARGE SCALE GENOMIC DNA]</scope>
    <source>
        <strain evidence="3 6">NNSch 2386</strain>
    </source>
</reference>
<dbReference type="InterPro" id="IPR011240">
    <property type="entry name" value="Pesterase_YunD"/>
</dbReference>
<feature type="domain" description="Calcineurin-like phosphoesterase" evidence="2">
    <location>
        <begin position="4"/>
        <end position="200"/>
    </location>
</feature>
<organism evidence="4 5">
    <name type="scientific">Staphylococcus chromogenes</name>
    <name type="common">Staphylococcus hyicus subsp. chromogenes</name>
    <dbReference type="NCBI Taxonomy" id="46126"/>
    <lineage>
        <taxon>Bacteria</taxon>
        <taxon>Bacillati</taxon>
        <taxon>Bacillota</taxon>
        <taxon>Bacilli</taxon>
        <taxon>Bacillales</taxon>
        <taxon>Staphylococcaceae</taxon>
        <taxon>Staphylococcus</taxon>
    </lineage>
</organism>
<dbReference type="GO" id="GO:0000166">
    <property type="term" value="F:nucleotide binding"/>
    <property type="evidence" value="ECO:0007669"/>
    <property type="project" value="UniProtKB-KW"/>
</dbReference>
<gene>
    <name evidence="4" type="ORF">BU653_01900</name>
    <name evidence="3" type="ORF">RCF65_05450</name>
</gene>
<protein>
    <submittedName>
        <fullName evidence="3">Bifunctional UDP-sugar hydrolase/5'-nucleotidase</fullName>
    </submittedName>
    <submittedName>
        <fullName evidence="4">Bifunctional metallophosphatase/5'-nucleotidase</fullName>
    </submittedName>
</protein>
<dbReference type="Gene3D" id="3.90.780.10">
    <property type="entry name" value="5'-Nucleotidase, C-terminal domain"/>
    <property type="match status" value="1"/>
</dbReference>
<reference evidence="4" key="2">
    <citation type="submission" date="2018-03" db="EMBL/GenBank/DDBJ databases">
        <authorList>
            <person name="Naushad S."/>
        </authorList>
    </citation>
    <scope>NUCLEOTIDE SEQUENCE</scope>
    <source>
        <strain evidence="4">SNUC 505</strain>
    </source>
</reference>
<dbReference type="PRINTS" id="PR01607">
    <property type="entry name" value="APYRASEFAMLY"/>
</dbReference>
<dbReference type="PIRSF" id="PIRSF036361">
    <property type="entry name" value="YunD"/>
    <property type="match status" value="1"/>
</dbReference>
<evidence type="ECO:0000259" key="2">
    <source>
        <dbReference type="Pfam" id="PF00149"/>
    </source>
</evidence>
<keyword evidence="1 3" id="KW-0378">Hydrolase</keyword>
<dbReference type="PANTHER" id="PTHR11575:SF23">
    <property type="entry name" value="5-NUCLEOTIDASE FAMILY PROTEIN"/>
    <property type="match status" value="1"/>
</dbReference>
<evidence type="ECO:0000313" key="6">
    <source>
        <dbReference type="Proteomes" id="UP001240157"/>
    </source>
</evidence>
<dbReference type="PANTHER" id="PTHR11575">
    <property type="entry name" value="5'-NUCLEOTIDASE-RELATED"/>
    <property type="match status" value="1"/>
</dbReference>
<dbReference type="GO" id="GO:0009166">
    <property type="term" value="P:nucleotide catabolic process"/>
    <property type="evidence" value="ECO:0007669"/>
    <property type="project" value="InterPro"/>
</dbReference>
<sequence>MRITIYHTNDIHSHLHEYQRIATYMAEHRPQLSHPSLYVDIGDHVDLSLPVTEGTMGKRNVALLNEAHCDIATIGNNEGMTISHEALQTLYADANFTVTCANVFDEHGQLPHHFVSSTVKVIEGVRFLFVAATAPFTPFYRALDWVVTDPFEAIKDEIAEHEKQYDVLIILSHVGIFFDEMLCEKLPEIDVIFGAHTHHYFENGKVENGVLMAAAGKYGHYLGEVTLDIEEGKVIRHTAQLHPLETLPEVTTDFEREGRTLLSKAVVPRPMTFQKATNFITEASYLLAESVNEFTEADCTIINAGLIVRGYENTRLTEYDIHQMLPHPINTVRIKLSGLKLKEVLLLASENEYMYQNAQGLGFRGDIFGGYILYDAGYIASSQRYFVQGKEIIDDEIYTLGTVDMYTFGRYFPLLKDEKVDYLMPEFLRDIFKEKLLRL</sequence>
<dbReference type="AlphaFoldDB" id="A0AAE5T183"/>
<proteinExistence type="inferred from homology"/>
<dbReference type="InterPro" id="IPR004843">
    <property type="entry name" value="Calcineurin-like_PHP"/>
</dbReference>
<reference evidence="4 5" key="1">
    <citation type="journal article" date="2016" name="Front. Microbiol.">
        <title>Comprehensive Phylogenetic Analysis of Bovine Non-aureus Staphylococci Species Based on Whole-Genome Sequencing.</title>
        <authorList>
            <person name="Naushad S."/>
            <person name="Barkema H.W."/>
            <person name="Luby C."/>
            <person name="Condas L.A."/>
            <person name="Nobrega D.B."/>
            <person name="Carson D.A."/>
            <person name="De Buck J."/>
        </authorList>
    </citation>
    <scope>NUCLEOTIDE SEQUENCE [LARGE SCALE GENOMIC DNA]</scope>
    <source>
        <strain evidence="4 5">SNUC 505</strain>
    </source>
</reference>
<keyword evidence="1" id="KW-0547">Nucleotide-binding</keyword>
<dbReference type="InterPro" id="IPR029052">
    <property type="entry name" value="Metallo-depent_PP-like"/>
</dbReference>